<dbReference type="Proteomes" id="UP000238392">
    <property type="component" value="Unassembled WGS sequence"/>
</dbReference>
<gene>
    <name evidence="3" type="ORF">CLV74_104255</name>
</gene>
<proteinExistence type="predicted"/>
<evidence type="ECO:0000256" key="1">
    <source>
        <dbReference type="SAM" id="MobiDB-lite"/>
    </source>
</evidence>
<protein>
    <recommendedName>
        <fullName evidence="5">DUF5337 domain-containing protein</fullName>
    </recommendedName>
</protein>
<evidence type="ECO:0000313" key="3">
    <source>
        <dbReference type="EMBL" id="PRY91234.1"/>
    </source>
</evidence>
<comment type="caution">
    <text evidence="3">The sequence shown here is derived from an EMBL/GenBank/DDBJ whole genome shotgun (WGS) entry which is preliminary data.</text>
</comment>
<keyword evidence="2" id="KW-0472">Membrane</keyword>
<evidence type="ECO:0000313" key="4">
    <source>
        <dbReference type="Proteomes" id="UP000238392"/>
    </source>
</evidence>
<feature type="transmembrane region" description="Helical" evidence="2">
    <location>
        <begin position="53"/>
        <end position="76"/>
    </location>
</feature>
<dbReference type="EMBL" id="PVTQ01000004">
    <property type="protein sequence ID" value="PRY91234.1"/>
    <property type="molecule type" value="Genomic_DNA"/>
</dbReference>
<keyword evidence="4" id="KW-1185">Reference proteome</keyword>
<sequence length="85" mass="9435">MASTNGDRTKLMGTSDQNSARQGRMLAIVIACTVALWMGAQVLGRAIGLPGRYALLFDFAAIAAFIWVMVVALRIWRNQRHDNER</sequence>
<accession>A0A2T0WXC8</accession>
<dbReference type="AlphaFoldDB" id="A0A2T0WXC8"/>
<reference evidence="3 4" key="1">
    <citation type="submission" date="2018-03" db="EMBL/GenBank/DDBJ databases">
        <title>Genomic Encyclopedia of Archaeal and Bacterial Type Strains, Phase II (KMG-II): from individual species to whole genera.</title>
        <authorList>
            <person name="Goeker M."/>
        </authorList>
    </citation>
    <scope>NUCLEOTIDE SEQUENCE [LARGE SCALE GENOMIC DNA]</scope>
    <source>
        <strain evidence="3 4">DSM 100212</strain>
    </source>
</reference>
<evidence type="ECO:0000256" key="2">
    <source>
        <dbReference type="SAM" id="Phobius"/>
    </source>
</evidence>
<evidence type="ECO:0008006" key="5">
    <source>
        <dbReference type="Google" id="ProtNLM"/>
    </source>
</evidence>
<keyword evidence="2" id="KW-1133">Transmembrane helix</keyword>
<name>A0A2T0WXC8_9RHOB</name>
<keyword evidence="2" id="KW-0812">Transmembrane</keyword>
<feature type="region of interest" description="Disordered" evidence="1">
    <location>
        <begin position="1"/>
        <end position="20"/>
    </location>
</feature>
<organism evidence="3 4">
    <name type="scientific">Donghicola tyrosinivorans</name>
    <dbReference type="NCBI Taxonomy" id="1652492"/>
    <lineage>
        <taxon>Bacteria</taxon>
        <taxon>Pseudomonadati</taxon>
        <taxon>Pseudomonadota</taxon>
        <taxon>Alphaproteobacteria</taxon>
        <taxon>Rhodobacterales</taxon>
        <taxon>Roseobacteraceae</taxon>
        <taxon>Donghicola</taxon>
    </lineage>
</organism>
<feature type="transmembrane region" description="Helical" evidence="2">
    <location>
        <begin position="25"/>
        <end position="47"/>
    </location>
</feature>
<dbReference type="Pfam" id="PF17272">
    <property type="entry name" value="DUF5337"/>
    <property type="match status" value="1"/>
</dbReference>
<dbReference type="InterPro" id="IPR020308">
    <property type="entry name" value="Uncharacterised_Ynq1"/>
</dbReference>